<gene>
    <name evidence="1" type="ORF">F9K24_20690</name>
</gene>
<evidence type="ECO:0000313" key="2">
    <source>
        <dbReference type="Proteomes" id="UP000460298"/>
    </source>
</evidence>
<name>A0A833GXK8_9LEPT</name>
<evidence type="ECO:0000313" key="1">
    <source>
        <dbReference type="EMBL" id="KAB2929145.1"/>
    </source>
</evidence>
<dbReference type="EMBL" id="WBUI01000036">
    <property type="protein sequence ID" value="KAB2929145.1"/>
    <property type="molecule type" value="Genomic_DNA"/>
</dbReference>
<accession>A0A833GXK8</accession>
<dbReference type="Proteomes" id="UP000460298">
    <property type="component" value="Unassembled WGS sequence"/>
</dbReference>
<proteinExistence type="predicted"/>
<sequence length="80" mass="9182">MNRIVMHRSLRLHASFAVRFVEPVPVGRSIAHLRRMDLQADLLLDASSYVDFGGHREESFRTIPAKPEDAALKRGVVWRQ</sequence>
<reference evidence="1 2" key="1">
    <citation type="submission" date="2019-10" db="EMBL/GenBank/DDBJ databases">
        <title>Extracellular Electron Transfer in a Candidatus Methanoperedens spp. Enrichment Culture.</title>
        <authorList>
            <person name="Berger S."/>
            <person name="Rangel Shaw D."/>
            <person name="Berben T."/>
            <person name="In 'T Zandt M."/>
            <person name="Frank J."/>
            <person name="Reimann J."/>
            <person name="Jetten M.S.M."/>
            <person name="Welte C.U."/>
        </authorList>
    </citation>
    <scope>NUCLEOTIDE SEQUENCE [LARGE SCALE GENOMIC DNA]</scope>
    <source>
        <strain evidence="1">SB12</strain>
    </source>
</reference>
<organism evidence="1 2">
    <name type="scientific">Leptonema illini</name>
    <dbReference type="NCBI Taxonomy" id="183"/>
    <lineage>
        <taxon>Bacteria</taxon>
        <taxon>Pseudomonadati</taxon>
        <taxon>Spirochaetota</taxon>
        <taxon>Spirochaetia</taxon>
        <taxon>Leptospirales</taxon>
        <taxon>Leptospiraceae</taxon>
        <taxon>Leptonema</taxon>
    </lineage>
</organism>
<protein>
    <submittedName>
        <fullName evidence="1">Uncharacterized protein</fullName>
    </submittedName>
</protein>
<dbReference type="AlphaFoldDB" id="A0A833GXK8"/>
<comment type="caution">
    <text evidence="1">The sequence shown here is derived from an EMBL/GenBank/DDBJ whole genome shotgun (WGS) entry which is preliminary data.</text>
</comment>